<dbReference type="GO" id="GO:0005829">
    <property type="term" value="C:cytosol"/>
    <property type="evidence" value="ECO:0007669"/>
    <property type="project" value="TreeGrafter"/>
</dbReference>
<dbReference type="PANTHER" id="PTHR37519:SF1">
    <property type="entry name" value="DIHYDROXYBIPHENYL DIOXYGENASE DOMAIN-CONTAINING PROTEIN"/>
    <property type="match status" value="1"/>
</dbReference>
<dbReference type="PANTHER" id="PTHR37519">
    <property type="match status" value="1"/>
</dbReference>
<gene>
    <name evidence="2" type="ORF">COR51_11620</name>
    <name evidence="1" type="ORF">ECB94_12975</name>
</gene>
<organism evidence="1 4">
    <name type="scientific">Vibrio mediterranei</name>
    <dbReference type="NCBI Taxonomy" id="689"/>
    <lineage>
        <taxon>Bacteria</taxon>
        <taxon>Pseudomonadati</taxon>
        <taxon>Pseudomonadota</taxon>
        <taxon>Gammaproteobacteria</taxon>
        <taxon>Vibrionales</taxon>
        <taxon>Vibrionaceae</taxon>
        <taxon>Vibrio</taxon>
    </lineage>
</organism>
<keyword evidence="3" id="KW-1185">Reference proteome</keyword>
<evidence type="ECO:0000313" key="3">
    <source>
        <dbReference type="Proteomes" id="UP000238163"/>
    </source>
</evidence>
<dbReference type="EMBL" id="NWTN01000005">
    <property type="protein sequence ID" value="PRQ67690.1"/>
    <property type="molecule type" value="Genomic_DNA"/>
</dbReference>
<dbReference type="Proteomes" id="UP000279760">
    <property type="component" value="Chromosome 1"/>
</dbReference>
<sequence length="200" mass="22200">MEQTLLQKGLVPSQMLSETDAFLDKVQALCSKLSIDLADYQADHIALRINDSDVAKAAHTAWLEYGKVISEANINGRPIIVLQFDQAITSRGWSIECLELPYPAIGKTHPIEHWEHVEFVVPSKATTADEYLADLCIIFPALAHRLEQLDALNIKMKLSSPKGEGERLANPTVAFKHDNICVKLHPHSLKNIVASEQADI</sequence>
<reference evidence="2 3" key="1">
    <citation type="submission" date="2017-09" db="EMBL/GenBank/DDBJ databases">
        <authorList>
            <person name="Girard L."/>
            <person name="Lami R."/>
            <person name="Suzuki M."/>
            <person name="Baudart J."/>
        </authorList>
    </citation>
    <scope>NUCLEOTIDE SEQUENCE [LARGE SCALE GENOMIC DNA]</scope>
    <source>
        <strain evidence="2 3">17LN0615E</strain>
    </source>
</reference>
<dbReference type="AlphaFoldDB" id="A0A2S9ZPI1"/>
<dbReference type="SUPFAM" id="SSF54593">
    <property type="entry name" value="Glyoxalase/Bleomycin resistance protein/Dihydroxybiphenyl dioxygenase"/>
    <property type="match status" value="1"/>
</dbReference>
<dbReference type="InterPro" id="IPR010393">
    <property type="entry name" value="DUF991_YecM-like"/>
</dbReference>
<dbReference type="RefSeq" id="WP_096441735.1">
    <property type="nucleotide sequence ID" value="NZ_CP033577.1"/>
</dbReference>
<dbReference type="Gene3D" id="3.10.180.10">
    <property type="entry name" value="2,3-Dihydroxybiphenyl 1,2-Dioxygenase, domain 1"/>
    <property type="match status" value="1"/>
</dbReference>
<dbReference type="Proteomes" id="UP000238163">
    <property type="component" value="Unassembled WGS sequence"/>
</dbReference>
<evidence type="ECO:0000313" key="2">
    <source>
        <dbReference type="EMBL" id="PRQ67690.1"/>
    </source>
</evidence>
<proteinExistence type="predicted"/>
<dbReference type="NCBIfam" id="NF008683">
    <property type="entry name" value="PRK11700.1-6"/>
    <property type="match status" value="1"/>
</dbReference>
<accession>A0A2S9ZPI1</accession>
<dbReference type="InterPro" id="IPR029068">
    <property type="entry name" value="Glyas_Bleomycin-R_OHBP_Dase"/>
</dbReference>
<evidence type="ECO:0000313" key="4">
    <source>
        <dbReference type="Proteomes" id="UP000279760"/>
    </source>
</evidence>
<dbReference type="EMBL" id="CP033577">
    <property type="protein sequence ID" value="AYV22111.1"/>
    <property type="molecule type" value="Genomic_DNA"/>
</dbReference>
<reference evidence="1 4" key="3">
    <citation type="submission" date="2018-11" db="EMBL/GenBank/DDBJ databases">
        <title>Complete Genome Sequence of Vbrio mediterranei 117-T6: a Potential Pathogen Bacteria Isolated from the Conchocelis of Pyropia.</title>
        <authorList>
            <person name="Liu Q."/>
        </authorList>
    </citation>
    <scope>NUCLEOTIDE SEQUENCE [LARGE SCALE GENOMIC DNA]</scope>
    <source>
        <strain evidence="1 4">117-T6</strain>
    </source>
</reference>
<evidence type="ECO:0000313" key="1">
    <source>
        <dbReference type="EMBL" id="AYV22111.1"/>
    </source>
</evidence>
<dbReference type="Pfam" id="PF06185">
    <property type="entry name" value="YecM"/>
    <property type="match status" value="1"/>
</dbReference>
<protein>
    <submittedName>
        <fullName evidence="1">VOC family protein</fullName>
    </submittedName>
</protein>
<reference evidence="2 3" key="2">
    <citation type="submission" date="2018-03" db="EMBL/GenBank/DDBJ databases">
        <title>Genetic Diversity and Phenotypic Plasticity of AHL Mediated Quorum Sensing in Environmental Strains of Vibrio mediterranei.</title>
        <authorList>
            <person name="Lantoine F."/>
            <person name="Vouve F."/>
        </authorList>
    </citation>
    <scope>NUCLEOTIDE SEQUENCE [LARGE SCALE GENOMIC DNA]</scope>
    <source>
        <strain evidence="2 3">17LN0615E</strain>
    </source>
</reference>
<name>A0A2S9ZPI1_9VIBR</name>